<gene>
    <name evidence="2" type="ORF">GMARGA_LOCUS8701</name>
</gene>
<dbReference type="Proteomes" id="UP000789901">
    <property type="component" value="Unassembled WGS sequence"/>
</dbReference>
<keyword evidence="3" id="KW-1185">Reference proteome</keyword>
<organism evidence="2 3">
    <name type="scientific">Gigaspora margarita</name>
    <dbReference type="NCBI Taxonomy" id="4874"/>
    <lineage>
        <taxon>Eukaryota</taxon>
        <taxon>Fungi</taxon>
        <taxon>Fungi incertae sedis</taxon>
        <taxon>Mucoromycota</taxon>
        <taxon>Glomeromycotina</taxon>
        <taxon>Glomeromycetes</taxon>
        <taxon>Diversisporales</taxon>
        <taxon>Gigasporaceae</taxon>
        <taxon>Gigaspora</taxon>
    </lineage>
</organism>
<feature type="region of interest" description="Disordered" evidence="1">
    <location>
        <begin position="1"/>
        <end position="24"/>
    </location>
</feature>
<feature type="compositionally biased region" description="Basic and acidic residues" evidence="1">
    <location>
        <begin position="7"/>
        <end position="24"/>
    </location>
</feature>
<evidence type="ECO:0000256" key="1">
    <source>
        <dbReference type="SAM" id="MobiDB-lite"/>
    </source>
</evidence>
<protein>
    <submittedName>
        <fullName evidence="2">36212_t:CDS:1</fullName>
    </submittedName>
</protein>
<dbReference type="SUPFAM" id="SSF48452">
    <property type="entry name" value="TPR-like"/>
    <property type="match status" value="1"/>
</dbReference>
<sequence>MNKKHKNEFDKLKQALNEHHKNEENGKEYVQLGLARYLIRRDFTTKMYPNNKNILHIRAQAFTAIGKYDEALIDLNRLLESNCNNEEII</sequence>
<dbReference type="Gene3D" id="1.25.40.10">
    <property type="entry name" value="Tetratricopeptide repeat domain"/>
    <property type="match status" value="1"/>
</dbReference>
<accession>A0ABN7UNN7</accession>
<dbReference type="EMBL" id="CAJVQB010004523">
    <property type="protein sequence ID" value="CAG8638265.1"/>
    <property type="molecule type" value="Genomic_DNA"/>
</dbReference>
<evidence type="ECO:0000313" key="3">
    <source>
        <dbReference type="Proteomes" id="UP000789901"/>
    </source>
</evidence>
<name>A0ABN7UNN7_GIGMA</name>
<proteinExistence type="predicted"/>
<comment type="caution">
    <text evidence="2">The sequence shown here is derived from an EMBL/GenBank/DDBJ whole genome shotgun (WGS) entry which is preliminary data.</text>
</comment>
<dbReference type="InterPro" id="IPR011990">
    <property type="entry name" value="TPR-like_helical_dom_sf"/>
</dbReference>
<reference evidence="2 3" key="1">
    <citation type="submission" date="2021-06" db="EMBL/GenBank/DDBJ databases">
        <authorList>
            <person name="Kallberg Y."/>
            <person name="Tangrot J."/>
            <person name="Rosling A."/>
        </authorList>
    </citation>
    <scope>NUCLEOTIDE SEQUENCE [LARGE SCALE GENOMIC DNA]</scope>
    <source>
        <strain evidence="2 3">120-4 pot B 10/14</strain>
    </source>
</reference>
<evidence type="ECO:0000313" key="2">
    <source>
        <dbReference type="EMBL" id="CAG8638265.1"/>
    </source>
</evidence>